<keyword evidence="4" id="KW-0597">Phosphoprotein</keyword>
<evidence type="ECO:0000256" key="3">
    <source>
        <dbReference type="ARBA" id="ARBA00034247"/>
    </source>
</evidence>
<dbReference type="EC" id="2.7.7.65" evidence="2"/>
<dbReference type="CDD" id="cd01949">
    <property type="entry name" value="GGDEF"/>
    <property type="match status" value="1"/>
</dbReference>
<keyword evidence="8" id="KW-1185">Reference proteome</keyword>
<feature type="domain" description="Response regulatory" evidence="5">
    <location>
        <begin position="127"/>
        <end position="244"/>
    </location>
</feature>
<accession>A0A1M5ES82</accession>
<dbReference type="SMART" id="SM00448">
    <property type="entry name" value="REC"/>
    <property type="match status" value="2"/>
</dbReference>
<dbReference type="InterPro" id="IPR050469">
    <property type="entry name" value="Diguanylate_Cyclase"/>
</dbReference>
<dbReference type="Proteomes" id="UP000184520">
    <property type="component" value="Unassembled WGS sequence"/>
</dbReference>
<evidence type="ECO:0000259" key="6">
    <source>
        <dbReference type="PROSITE" id="PS50887"/>
    </source>
</evidence>
<dbReference type="Gene3D" id="3.40.50.2300">
    <property type="match status" value="2"/>
</dbReference>
<dbReference type="PANTHER" id="PTHR45138:SF9">
    <property type="entry name" value="DIGUANYLATE CYCLASE DGCM-RELATED"/>
    <property type="match status" value="1"/>
</dbReference>
<dbReference type="PROSITE" id="PS50110">
    <property type="entry name" value="RESPONSE_REGULATORY"/>
    <property type="match status" value="2"/>
</dbReference>
<evidence type="ECO:0000256" key="4">
    <source>
        <dbReference type="PROSITE-ProRule" id="PRU00169"/>
    </source>
</evidence>
<dbReference type="InterPro" id="IPR011006">
    <property type="entry name" value="CheY-like_superfamily"/>
</dbReference>
<dbReference type="InterPro" id="IPR029787">
    <property type="entry name" value="Nucleotide_cyclase"/>
</dbReference>
<comment type="cofactor">
    <cofactor evidence="1">
        <name>Mg(2+)</name>
        <dbReference type="ChEBI" id="CHEBI:18420"/>
    </cofactor>
</comment>
<comment type="catalytic activity">
    <reaction evidence="3">
        <text>2 GTP = 3',3'-c-di-GMP + 2 diphosphate</text>
        <dbReference type="Rhea" id="RHEA:24898"/>
        <dbReference type="ChEBI" id="CHEBI:33019"/>
        <dbReference type="ChEBI" id="CHEBI:37565"/>
        <dbReference type="ChEBI" id="CHEBI:58805"/>
        <dbReference type="EC" id="2.7.7.65"/>
    </reaction>
</comment>
<protein>
    <recommendedName>
        <fullName evidence="2">diguanylate cyclase</fullName>
        <ecNumber evidence="2">2.7.7.65</ecNumber>
    </recommendedName>
</protein>
<dbReference type="GO" id="GO:0005886">
    <property type="term" value="C:plasma membrane"/>
    <property type="evidence" value="ECO:0007669"/>
    <property type="project" value="TreeGrafter"/>
</dbReference>
<dbReference type="EMBL" id="FQWD01000001">
    <property type="protein sequence ID" value="SHF81980.1"/>
    <property type="molecule type" value="Genomic_DNA"/>
</dbReference>
<dbReference type="Gene3D" id="3.30.70.270">
    <property type="match status" value="1"/>
</dbReference>
<feature type="modified residue" description="4-aspartylphosphate" evidence="4">
    <location>
        <position position="177"/>
    </location>
</feature>
<evidence type="ECO:0000256" key="2">
    <source>
        <dbReference type="ARBA" id="ARBA00012528"/>
    </source>
</evidence>
<dbReference type="GO" id="GO:1902201">
    <property type="term" value="P:negative regulation of bacterial-type flagellum-dependent cell motility"/>
    <property type="evidence" value="ECO:0007669"/>
    <property type="project" value="TreeGrafter"/>
</dbReference>
<dbReference type="STRING" id="634436.SAMN05216361_0512"/>
<dbReference type="Pfam" id="PF00072">
    <property type="entry name" value="Response_reg"/>
    <property type="match status" value="1"/>
</dbReference>
<dbReference type="GO" id="GO:0052621">
    <property type="term" value="F:diguanylate cyclase activity"/>
    <property type="evidence" value="ECO:0007669"/>
    <property type="project" value="UniProtKB-EC"/>
</dbReference>
<proteinExistence type="predicted"/>
<organism evidence="7 8">
    <name type="scientific">Marisediminitalea aggregata</name>
    <dbReference type="NCBI Taxonomy" id="634436"/>
    <lineage>
        <taxon>Bacteria</taxon>
        <taxon>Pseudomonadati</taxon>
        <taxon>Pseudomonadota</taxon>
        <taxon>Gammaproteobacteria</taxon>
        <taxon>Alteromonadales</taxon>
        <taxon>Alteromonadaceae</taxon>
        <taxon>Marisediminitalea</taxon>
    </lineage>
</organism>
<dbReference type="InterPro" id="IPR000160">
    <property type="entry name" value="GGDEF_dom"/>
</dbReference>
<sequence length="412" mass="46117">MQQKVLIIEDSSTSLALLKKLVERAGLKPVVATTLAEARHIFLHSDPEHYLCAIVDYHLPDAPNGEAIDYAIESFIPTIVSTGKLDADTRNRVLAKDVVDYIPKENAQVFDYLMRLLSRLEKNKGIEVIVADPKRQNRTAMAALLRRHNFITLECATTEDVETLLGKHPNVKLLLIDSEIKGELATQFVAHLRKTYSKETLAILGLSADENNLLSARFIKSGANDFVKKPFCHEELLCRITLNIDLIEKVETIRRTANTDYLTGLPNRRHFFYTVDQYQQAPLSHQSVALIDLDHFKRINDTYGHDAGDAVLKAVARRIASHCADLVVSRFGGEEFCVYLPDLPSEAAIERIEALRQHIASNPVNFKDQMLPVTASIGLTTASSTNVHEMLTRADKLLYQAKTGGRNQVAHD</sequence>
<dbReference type="InterPro" id="IPR043128">
    <property type="entry name" value="Rev_trsase/Diguanyl_cyclase"/>
</dbReference>
<dbReference type="PANTHER" id="PTHR45138">
    <property type="entry name" value="REGULATORY COMPONENTS OF SENSORY TRANSDUCTION SYSTEM"/>
    <property type="match status" value="1"/>
</dbReference>
<feature type="domain" description="Response regulatory" evidence="5">
    <location>
        <begin position="4"/>
        <end position="119"/>
    </location>
</feature>
<name>A0A1M5ES82_9ALTE</name>
<evidence type="ECO:0000313" key="7">
    <source>
        <dbReference type="EMBL" id="SHF81980.1"/>
    </source>
</evidence>
<dbReference type="NCBIfam" id="TIGR00254">
    <property type="entry name" value="GGDEF"/>
    <property type="match status" value="1"/>
</dbReference>
<dbReference type="RefSeq" id="WP_073317330.1">
    <property type="nucleotide sequence ID" value="NZ_FQWD01000001.1"/>
</dbReference>
<dbReference type="PROSITE" id="PS50887">
    <property type="entry name" value="GGDEF"/>
    <property type="match status" value="1"/>
</dbReference>
<dbReference type="SUPFAM" id="SSF55073">
    <property type="entry name" value="Nucleotide cyclase"/>
    <property type="match status" value="1"/>
</dbReference>
<dbReference type="FunFam" id="3.30.70.270:FF:000001">
    <property type="entry name" value="Diguanylate cyclase domain protein"/>
    <property type="match status" value="1"/>
</dbReference>
<dbReference type="SMART" id="SM00267">
    <property type="entry name" value="GGDEF"/>
    <property type="match status" value="1"/>
</dbReference>
<feature type="modified residue" description="4-aspartylphosphate" evidence="4">
    <location>
        <position position="56"/>
    </location>
</feature>
<dbReference type="OrthoDB" id="9812260at2"/>
<dbReference type="SUPFAM" id="SSF52172">
    <property type="entry name" value="CheY-like"/>
    <property type="match status" value="2"/>
</dbReference>
<dbReference type="InterPro" id="IPR001789">
    <property type="entry name" value="Sig_transdc_resp-reg_receiver"/>
</dbReference>
<dbReference type="GO" id="GO:0000160">
    <property type="term" value="P:phosphorelay signal transduction system"/>
    <property type="evidence" value="ECO:0007669"/>
    <property type="project" value="InterPro"/>
</dbReference>
<reference evidence="8" key="1">
    <citation type="submission" date="2016-11" db="EMBL/GenBank/DDBJ databases">
        <authorList>
            <person name="Varghese N."/>
            <person name="Submissions S."/>
        </authorList>
    </citation>
    <scope>NUCLEOTIDE SEQUENCE [LARGE SCALE GENOMIC DNA]</scope>
    <source>
        <strain evidence="8">CGMCC 1.8995</strain>
    </source>
</reference>
<evidence type="ECO:0000256" key="1">
    <source>
        <dbReference type="ARBA" id="ARBA00001946"/>
    </source>
</evidence>
<feature type="domain" description="GGDEF" evidence="6">
    <location>
        <begin position="284"/>
        <end position="412"/>
    </location>
</feature>
<dbReference type="AlphaFoldDB" id="A0A1M5ES82"/>
<evidence type="ECO:0000259" key="5">
    <source>
        <dbReference type="PROSITE" id="PS50110"/>
    </source>
</evidence>
<dbReference type="GO" id="GO:0043709">
    <property type="term" value="P:cell adhesion involved in single-species biofilm formation"/>
    <property type="evidence" value="ECO:0007669"/>
    <property type="project" value="TreeGrafter"/>
</dbReference>
<evidence type="ECO:0000313" key="8">
    <source>
        <dbReference type="Proteomes" id="UP000184520"/>
    </source>
</evidence>
<gene>
    <name evidence="7" type="ORF">SAMN05216361_0512</name>
</gene>
<dbReference type="Pfam" id="PF00990">
    <property type="entry name" value="GGDEF"/>
    <property type="match status" value="1"/>
</dbReference>